<organism evidence="4 5">
    <name type="scientific">Mycoplasma putrefaciens (strain ATCC 15718 / NCTC 10155 / C30 KS-1 / KS-1)</name>
    <dbReference type="NCBI Taxonomy" id="743965"/>
    <lineage>
        <taxon>Bacteria</taxon>
        <taxon>Bacillati</taxon>
        <taxon>Mycoplasmatota</taxon>
        <taxon>Mollicutes</taxon>
        <taxon>Mycoplasmataceae</taxon>
        <taxon>Mycoplasma</taxon>
    </lineage>
</organism>
<proteinExistence type="predicted"/>
<evidence type="ECO:0000256" key="2">
    <source>
        <dbReference type="SAM" id="SignalP"/>
    </source>
</evidence>
<dbReference type="InterPro" id="IPR052557">
    <property type="entry name" value="CAP/Cytokinesis_protein"/>
</dbReference>
<dbReference type="InterPro" id="IPR038765">
    <property type="entry name" value="Papain-like_cys_pep_sf"/>
</dbReference>
<name>A0A7U3ZSV5_MYCPK</name>
<evidence type="ECO:0000256" key="1">
    <source>
        <dbReference type="SAM" id="MobiDB-lite"/>
    </source>
</evidence>
<reference evidence="4 5" key="1">
    <citation type="journal article" date="2011" name="J. Bacteriol.">
        <title>Genome Sequence of Mycoplasma putrefaciens Type Strain KS1.</title>
        <authorList>
            <person name="Calcutt M.J."/>
            <person name="Foecking M.F."/>
        </authorList>
    </citation>
    <scope>NUCLEOTIDE SEQUENCE [LARGE SCALE GENOMIC DNA]</scope>
    <source>
        <strain evidence="5">ATCC 15718 / NCTC 10155 / C30 KS-1 / KS-1</strain>
    </source>
</reference>
<dbReference type="KEGG" id="mpf:MPUT_0566"/>
<evidence type="ECO:0000313" key="5">
    <source>
        <dbReference type="Proteomes" id="UP000008907"/>
    </source>
</evidence>
<dbReference type="AlphaFoldDB" id="A0A7U3ZSV5"/>
<feature type="chain" id="PRO_5030807608" evidence="2">
    <location>
        <begin position="24"/>
        <end position="755"/>
    </location>
</feature>
<dbReference type="PANTHER" id="PTHR46333:SF2">
    <property type="entry name" value="CYTOKINESIS PROTEIN 3"/>
    <property type="match status" value="1"/>
</dbReference>
<dbReference type="Pfam" id="PF01841">
    <property type="entry name" value="Transglut_core"/>
    <property type="match status" value="1"/>
</dbReference>
<dbReference type="Gene3D" id="3.10.620.30">
    <property type="match status" value="1"/>
</dbReference>
<feature type="signal peptide" evidence="2">
    <location>
        <begin position="1"/>
        <end position="23"/>
    </location>
</feature>
<dbReference type="EMBL" id="CP003021">
    <property type="protein sequence ID" value="AEM68921.1"/>
    <property type="molecule type" value="Genomic_DNA"/>
</dbReference>
<feature type="region of interest" description="Disordered" evidence="1">
    <location>
        <begin position="48"/>
        <end position="78"/>
    </location>
</feature>
<dbReference type="SMART" id="SM00460">
    <property type="entry name" value="TGc"/>
    <property type="match status" value="1"/>
</dbReference>
<dbReference type="Proteomes" id="UP000008907">
    <property type="component" value="Chromosome"/>
</dbReference>
<protein>
    <submittedName>
        <fullName evidence="4">Lipoprotein</fullName>
    </submittedName>
</protein>
<dbReference type="PANTHER" id="PTHR46333">
    <property type="entry name" value="CYTOKINESIS PROTEIN 3"/>
    <property type="match status" value="1"/>
</dbReference>
<evidence type="ECO:0000313" key="4">
    <source>
        <dbReference type="EMBL" id="AEM68921.1"/>
    </source>
</evidence>
<dbReference type="GO" id="GO:0005737">
    <property type="term" value="C:cytoplasm"/>
    <property type="evidence" value="ECO:0007669"/>
    <property type="project" value="TreeGrafter"/>
</dbReference>
<accession>A0A7U3ZSV5</accession>
<dbReference type="InterPro" id="IPR002931">
    <property type="entry name" value="Transglutaminase-like"/>
</dbReference>
<dbReference type="RefSeq" id="WP_014035276.1">
    <property type="nucleotide sequence ID" value="NC_015946.1"/>
</dbReference>
<dbReference type="PROSITE" id="PS51257">
    <property type="entry name" value="PROKAR_LIPOPROTEIN"/>
    <property type="match status" value="1"/>
</dbReference>
<evidence type="ECO:0000259" key="3">
    <source>
        <dbReference type="SMART" id="SM00460"/>
    </source>
</evidence>
<dbReference type="SUPFAM" id="SSF54001">
    <property type="entry name" value="Cysteine proteinases"/>
    <property type="match status" value="1"/>
</dbReference>
<feature type="domain" description="Transglutaminase-like" evidence="3">
    <location>
        <begin position="331"/>
        <end position="390"/>
    </location>
</feature>
<keyword evidence="2" id="KW-0732">Signal</keyword>
<feature type="compositionally biased region" description="Polar residues" evidence="1">
    <location>
        <begin position="51"/>
        <end position="73"/>
    </location>
</feature>
<keyword evidence="4" id="KW-0449">Lipoprotein</keyword>
<sequence>MNKLLKRLLTLLSLGSSSLTTIAVSCNFYDVHKNNQFIKDRTEINDKLDGHSNQFDTNDHSNQASDNQTNLDDNQPKIDPVDYSTNHITNNIYNTDRITIPISFDGIDIYNNETNLEKINSIYLKQTANDFKEIKISDKNIEKIILNTNLSSNFYSHPDFELNLNEVVLDEFVNKTESLKLINKKTKQQIQDSEIKWYQKTVIPNDAVFKVNENQSDKVTFNLLDNGKLEWKDNSNSQDLIPKEETQAKVFAFYKGYLYSANVRVLSKEISDLLNKATITKQKAKEIVEENKWKELPTLERLKQAYNWITKNVAYDFNKNNLFANQNAYTALVLRNTVCTGYAKGFKFLLDELDIPCKFVEGDSSRENGAKHAWNQVQIDGKWYYVDATSDRVDAKQNQQTTDFTFFLNTDEDFSKDDKFTRNNDSEGAVLRNIFSKNFVATEEDVLGLIDNNYDPETRQMKDFVLYTPNGTNKGTKPNYNHINSALNKRQLEPTAKRVQSKGSNLGIQYIFDKKETSEDVFKQLKIKSLSKVENKNAIKIEFDQDIKDLDLTIKNFNITNALIKDIKKEQNSYILDLYHFTSFGKVKVKLESVKRKDYKFTLPQNSEVEIEVKRESLPDIDAQVIDDNQIKIISNDNNLEYSFEYSKWTDVPENFIIDLSARTGNLYIRSKNALISEIKTISFTRFSSPEYQLKIANNNTIIGVNDSMEFKLKDSETWINVTKNQISSLNKGIYQIRVKSQKQAFSSEIVEINI</sequence>
<gene>
    <name evidence="4" type="ordered locus">MPUT_0566</name>
</gene>
<dbReference type="NCBIfam" id="NF045980">
    <property type="entry name" value="MAG6410_fam_LP"/>
    <property type="match status" value="1"/>
</dbReference>